<feature type="domain" description="DUF1214" evidence="1">
    <location>
        <begin position="320"/>
        <end position="428"/>
    </location>
</feature>
<protein>
    <recommendedName>
        <fullName evidence="5">DUF1254 domain-containing protein</fullName>
    </recommendedName>
</protein>
<dbReference type="InterPro" id="IPR010679">
    <property type="entry name" value="DUF1254"/>
</dbReference>
<keyword evidence="4" id="KW-1185">Reference proteome</keyword>
<dbReference type="RefSeq" id="WP_101465483.1">
    <property type="nucleotide sequence ID" value="NZ_PJMW01000002.1"/>
</dbReference>
<dbReference type="InterPro" id="IPR010621">
    <property type="entry name" value="DUF1214"/>
</dbReference>
<name>A0A2N3VC25_9NOCA</name>
<dbReference type="SUPFAM" id="SSF160935">
    <property type="entry name" value="VPA0735-like"/>
    <property type="match status" value="1"/>
</dbReference>
<evidence type="ECO:0000313" key="4">
    <source>
        <dbReference type="Proteomes" id="UP000233766"/>
    </source>
</evidence>
<proteinExistence type="predicted"/>
<evidence type="ECO:0000259" key="2">
    <source>
        <dbReference type="Pfam" id="PF06863"/>
    </source>
</evidence>
<comment type="caution">
    <text evidence="3">The sequence shown here is derived from an EMBL/GenBank/DDBJ whole genome shotgun (WGS) entry which is preliminary data.</text>
</comment>
<dbReference type="PANTHER" id="PTHR36509">
    <property type="entry name" value="BLL3101 PROTEIN"/>
    <property type="match status" value="1"/>
</dbReference>
<evidence type="ECO:0000313" key="3">
    <source>
        <dbReference type="EMBL" id="PKV79169.1"/>
    </source>
</evidence>
<feature type="domain" description="DUF1254" evidence="2">
    <location>
        <begin position="43"/>
        <end position="171"/>
    </location>
</feature>
<gene>
    <name evidence="3" type="ORF">ATK86_3555</name>
</gene>
<dbReference type="Proteomes" id="UP000233766">
    <property type="component" value="Unassembled WGS sequence"/>
</dbReference>
<dbReference type="InterPro" id="IPR037050">
    <property type="entry name" value="DUF1254_sf"/>
</dbReference>
<dbReference type="OrthoDB" id="40820at2"/>
<dbReference type="Gene3D" id="2.60.40.1610">
    <property type="entry name" value="Domain of unknown function DUF1254"/>
    <property type="match status" value="1"/>
</dbReference>
<dbReference type="Pfam" id="PF06742">
    <property type="entry name" value="DUF1214"/>
    <property type="match status" value="1"/>
</dbReference>
<dbReference type="EMBL" id="PJMW01000002">
    <property type="protein sequence ID" value="PKV79169.1"/>
    <property type="molecule type" value="Genomic_DNA"/>
</dbReference>
<evidence type="ECO:0008006" key="5">
    <source>
        <dbReference type="Google" id="ProtNLM"/>
    </source>
</evidence>
<organism evidence="3 4">
    <name type="scientific">Nocardia fluminea</name>
    <dbReference type="NCBI Taxonomy" id="134984"/>
    <lineage>
        <taxon>Bacteria</taxon>
        <taxon>Bacillati</taxon>
        <taxon>Actinomycetota</taxon>
        <taxon>Actinomycetes</taxon>
        <taxon>Mycobacteriales</taxon>
        <taxon>Nocardiaceae</taxon>
        <taxon>Nocardia</taxon>
    </lineage>
</organism>
<dbReference type="Gene3D" id="2.60.120.600">
    <property type="entry name" value="Domain of unknown function DUF1214, C-terminal domain"/>
    <property type="match status" value="1"/>
</dbReference>
<dbReference type="AlphaFoldDB" id="A0A2N3VC25"/>
<reference evidence="3 4" key="1">
    <citation type="submission" date="2017-12" db="EMBL/GenBank/DDBJ databases">
        <title>Sequencing the genomes of 1000 Actinobacteria strains.</title>
        <authorList>
            <person name="Klenk H.-P."/>
        </authorList>
    </citation>
    <scope>NUCLEOTIDE SEQUENCE [LARGE SCALE GENOMIC DNA]</scope>
    <source>
        <strain evidence="3 4">DSM 44489</strain>
    </source>
</reference>
<dbReference type="PANTHER" id="PTHR36509:SF2">
    <property type="entry name" value="BLL3101 PROTEIN"/>
    <property type="match status" value="1"/>
</dbReference>
<accession>A0A2N3VC25</accession>
<dbReference type="Pfam" id="PF06863">
    <property type="entry name" value="DUF1254"/>
    <property type="match status" value="1"/>
</dbReference>
<sequence length="444" mass="48164">MPDQNVPELTAQAYLYGFPLVFNLDSIERFLREGIGENPATPFNGFSHARTLASASATFVSVNNDTVYSIAPIDLSVGPVTFHVPDAGDRYYVMQFVDAWTDNFAYVGTRSTGNRAGDYLLVPPGWTGTAPDDTTVIHFPTTVGVIVGRWACTGADDLPAVHALQDATTVTAVDRAAQPAGLPSPDPTVAPDLMFLEKVRVWSQAFPPAKRDLALQDSFAPIGLTTAGVSPYPSLDADHASALRAGLGEGQEELGNAMQSGAGAGQNGWQLTLHLFDYNIDFFEVGTRDDENFKITDPNQRILARAVAAKAGLWGNHAYEATYAMIYTDSAGRQLTGANTYTLRLDPTPPVNAFWSVTMYSTPDFYLCANPIDRYSIGDRTPGLVYDDNGALTITLSHTEPADPKARANWLPAPQGDFRPCMRMYEPQPPILDQTYTLPPITKT</sequence>
<dbReference type="InterPro" id="IPR037049">
    <property type="entry name" value="DUF1214_C_sf"/>
</dbReference>
<evidence type="ECO:0000259" key="1">
    <source>
        <dbReference type="Pfam" id="PF06742"/>
    </source>
</evidence>